<evidence type="ECO:0000256" key="1">
    <source>
        <dbReference type="SAM" id="MobiDB-lite"/>
    </source>
</evidence>
<gene>
    <name evidence="2" type="ORF">Amon01_000891300</name>
</gene>
<reference evidence="2" key="1">
    <citation type="submission" date="2023-04" db="EMBL/GenBank/DDBJ databases">
        <title>Ambrosiozyma monospora NBRC 1965.</title>
        <authorList>
            <person name="Ichikawa N."/>
            <person name="Sato H."/>
            <person name="Tonouchi N."/>
        </authorList>
    </citation>
    <scope>NUCLEOTIDE SEQUENCE</scope>
    <source>
        <strain evidence="2">NBRC 1965</strain>
    </source>
</reference>
<dbReference type="AlphaFoldDB" id="A0A9W6SW40"/>
<accession>A0A9W6SW40</accession>
<keyword evidence="3" id="KW-1185">Reference proteome</keyword>
<organism evidence="2 3">
    <name type="scientific">Ambrosiozyma monospora</name>
    <name type="common">Yeast</name>
    <name type="synonym">Endomycopsis monosporus</name>
    <dbReference type="NCBI Taxonomy" id="43982"/>
    <lineage>
        <taxon>Eukaryota</taxon>
        <taxon>Fungi</taxon>
        <taxon>Dikarya</taxon>
        <taxon>Ascomycota</taxon>
        <taxon>Saccharomycotina</taxon>
        <taxon>Pichiomycetes</taxon>
        <taxon>Pichiales</taxon>
        <taxon>Pichiaceae</taxon>
        <taxon>Ambrosiozyma</taxon>
    </lineage>
</organism>
<dbReference type="EMBL" id="BSXU01008982">
    <property type="protein sequence ID" value="GME67810.1"/>
    <property type="molecule type" value="Genomic_DNA"/>
</dbReference>
<proteinExistence type="predicted"/>
<feature type="compositionally biased region" description="Polar residues" evidence="1">
    <location>
        <begin position="128"/>
        <end position="139"/>
    </location>
</feature>
<feature type="region of interest" description="Disordered" evidence="1">
    <location>
        <begin position="96"/>
        <end position="141"/>
    </location>
</feature>
<dbReference type="Proteomes" id="UP001165063">
    <property type="component" value="Unassembled WGS sequence"/>
</dbReference>
<feature type="region of interest" description="Disordered" evidence="1">
    <location>
        <begin position="179"/>
        <end position="219"/>
    </location>
</feature>
<sequence>MNRLKLLTPFSIKTKELVTASFRLLNVKLEWVWYELSKNELFKMVLEHLSEELKAKKAIAAEDADANTASIDTDTKSNAVEADSKIDDVDVDAQIGDAKDPENSQDDTPSLHSTTTTRKSILSDDNEGTSTLNTDSGANTDVEVEDVRTEHLTATTSHQDIKSLKNGPHAVFISTDKSATEVEDGVQSGSTSDVNGEALLRDEDDSGDESGSDSDGSSLDEFVSAFDVTIY</sequence>
<evidence type="ECO:0000313" key="2">
    <source>
        <dbReference type="EMBL" id="GME67810.1"/>
    </source>
</evidence>
<evidence type="ECO:0000313" key="3">
    <source>
        <dbReference type="Proteomes" id="UP001165063"/>
    </source>
</evidence>
<feature type="compositionally biased region" description="Acidic residues" evidence="1">
    <location>
        <begin position="202"/>
        <end position="212"/>
    </location>
</feature>
<name>A0A9W6SW40_AMBMO</name>
<protein>
    <submittedName>
        <fullName evidence="2">Unnamed protein product</fullName>
    </submittedName>
</protein>
<feature type="compositionally biased region" description="Polar residues" evidence="1">
    <location>
        <begin position="106"/>
        <end position="120"/>
    </location>
</feature>
<comment type="caution">
    <text evidence="2">The sequence shown here is derived from an EMBL/GenBank/DDBJ whole genome shotgun (WGS) entry which is preliminary data.</text>
</comment>